<dbReference type="Proteomes" id="UP001239445">
    <property type="component" value="Unassembled WGS sequence"/>
</dbReference>
<organism evidence="4 5">
    <name type="scientific">Echria macrotheca</name>
    <dbReference type="NCBI Taxonomy" id="438768"/>
    <lineage>
        <taxon>Eukaryota</taxon>
        <taxon>Fungi</taxon>
        <taxon>Dikarya</taxon>
        <taxon>Ascomycota</taxon>
        <taxon>Pezizomycotina</taxon>
        <taxon>Sordariomycetes</taxon>
        <taxon>Sordariomycetidae</taxon>
        <taxon>Sordariales</taxon>
        <taxon>Schizotheciaceae</taxon>
        <taxon>Echria</taxon>
    </lineage>
</organism>
<proteinExistence type="inferred from homology"/>
<evidence type="ECO:0000313" key="4">
    <source>
        <dbReference type="EMBL" id="KAK1752760.1"/>
    </source>
</evidence>
<gene>
    <name evidence="4" type="ORF">QBC47DRAFT_363493</name>
</gene>
<evidence type="ECO:0000256" key="1">
    <source>
        <dbReference type="ARBA" id="ARBA00010520"/>
    </source>
</evidence>
<evidence type="ECO:0000256" key="2">
    <source>
        <dbReference type="RuleBase" id="RU363120"/>
    </source>
</evidence>
<dbReference type="AlphaFoldDB" id="A0AAJ0F933"/>
<dbReference type="EMBL" id="MU839839">
    <property type="protein sequence ID" value="KAK1752760.1"/>
    <property type="molecule type" value="Genomic_DNA"/>
</dbReference>
<feature type="compositionally biased region" description="Polar residues" evidence="3">
    <location>
        <begin position="1"/>
        <end position="21"/>
    </location>
</feature>
<protein>
    <recommendedName>
        <fullName evidence="2">mRNA stability protein</fullName>
    </recommendedName>
</protein>
<reference evidence="4" key="1">
    <citation type="submission" date="2023-06" db="EMBL/GenBank/DDBJ databases">
        <title>Genome-scale phylogeny and comparative genomics of the fungal order Sordariales.</title>
        <authorList>
            <consortium name="Lawrence Berkeley National Laboratory"/>
            <person name="Hensen N."/>
            <person name="Bonometti L."/>
            <person name="Westerberg I."/>
            <person name="Brannstrom I.O."/>
            <person name="Guillou S."/>
            <person name="Cros-Aarteil S."/>
            <person name="Calhoun S."/>
            <person name="Haridas S."/>
            <person name="Kuo A."/>
            <person name="Mondo S."/>
            <person name="Pangilinan J."/>
            <person name="Riley R."/>
            <person name="Labutti K."/>
            <person name="Andreopoulos B."/>
            <person name="Lipzen A."/>
            <person name="Chen C."/>
            <person name="Yanf M."/>
            <person name="Daum C."/>
            <person name="Ng V."/>
            <person name="Clum A."/>
            <person name="Steindorff A."/>
            <person name="Ohm R."/>
            <person name="Martin F."/>
            <person name="Silar P."/>
            <person name="Natvig D."/>
            <person name="Lalanne C."/>
            <person name="Gautier V."/>
            <person name="Ament-Velasquez S.L."/>
            <person name="Kruys A."/>
            <person name="Hutchinson M.I."/>
            <person name="Powell A.J."/>
            <person name="Barry K."/>
            <person name="Miller A.N."/>
            <person name="Grigoriev I.V."/>
            <person name="Debuchy R."/>
            <person name="Gladieux P."/>
            <person name="Thoren M.H."/>
            <person name="Johannesson H."/>
        </authorList>
    </citation>
    <scope>NUCLEOTIDE SEQUENCE</scope>
    <source>
        <strain evidence="4">PSN4</strain>
    </source>
</reference>
<comment type="caution">
    <text evidence="4">The sequence shown here is derived from an EMBL/GenBank/DDBJ whole genome shotgun (WGS) entry which is preliminary data.</text>
</comment>
<dbReference type="InterPro" id="IPR006760">
    <property type="entry name" value="Endosulphine"/>
</dbReference>
<comment type="similarity">
    <text evidence="1 2">Belongs to the endosulfine family.</text>
</comment>
<name>A0AAJ0F933_9PEZI</name>
<evidence type="ECO:0000256" key="3">
    <source>
        <dbReference type="SAM" id="MobiDB-lite"/>
    </source>
</evidence>
<dbReference type="Pfam" id="PF04667">
    <property type="entry name" value="Endosulfine"/>
    <property type="match status" value="1"/>
</dbReference>
<accession>A0AAJ0F933</accession>
<comment type="function">
    <text evidence="2">Plays an essential role in initiation of the G0 program by preventing the degradation of specific nutrient-regulated mRNAs via the 5'-3' mRNA decay pathway.</text>
</comment>
<sequence length="167" mass="18544">MESPARTRTNGAFEPQSSSHTDLSKTIINNTNNTNRREQDFEKEEARLIRLYGRRPSQQQRFAWHLAKERKYFDSGDYALSKAGVDPTENVVGQLHPLPGTIPHPHPHPPPALGGFAGFYYSGGGGGMRKSSFGVVGSYPTTWDVMIQGTCLRAPLMYLEELYDTGG</sequence>
<keyword evidence="5" id="KW-1185">Reference proteome</keyword>
<feature type="region of interest" description="Disordered" evidence="3">
    <location>
        <begin position="1"/>
        <end position="41"/>
    </location>
</feature>
<evidence type="ECO:0000313" key="5">
    <source>
        <dbReference type="Proteomes" id="UP001239445"/>
    </source>
</evidence>